<dbReference type="RefSeq" id="WP_380736455.1">
    <property type="nucleotide sequence ID" value="NZ_JBHTJP010000028.1"/>
</dbReference>
<feature type="transmembrane region" description="Helical" evidence="1">
    <location>
        <begin position="99"/>
        <end position="118"/>
    </location>
</feature>
<evidence type="ECO:0000313" key="3">
    <source>
        <dbReference type="Proteomes" id="UP001597100"/>
    </source>
</evidence>
<keyword evidence="1" id="KW-0472">Membrane</keyword>
<protein>
    <submittedName>
        <fullName evidence="2">Uncharacterized protein</fullName>
    </submittedName>
</protein>
<feature type="transmembrane region" description="Helical" evidence="1">
    <location>
        <begin position="29"/>
        <end position="50"/>
    </location>
</feature>
<keyword evidence="1" id="KW-1133">Transmembrane helix</keyword>
<accession>A0ABW3ICM3</accession>
<comment type="caution">
    <text evidence="2">The sequence shown here is derived from an EMBL/GenBank/DDBJ whole genome shotgun (WGS) entry which is preliminary data.</text>
</comment>
<sequence length="167" mass="18966">MRKIELIFGTVATISIAYKFLLGDELNPIFIMSILGLSLFYTYFSFAYFNNIRFKKILKRESYLGISKWRILGTIGLGLGLGLTTLGILWSLMYWPFNTFYPLGIPILLIIGITSIIRFSKTRSEGYLSILKRILIIGGLGIILWITPQETLNGILGIEMNEMAQIK</sequence>
<feature type="transmembrane region" description="Helical" evidence="1">
    <location>
        <begin position="71"/>
        <end position="93"/>
    </location>
</feature>
<proteinExistence type="predicted"/>
<dbReference type="Proteomes" id="UP001597100">
    <property type="component" value="Unassembled WGS sequence"/>
</dbReference>
<dbReference type="EMBL" id="JBHTJP010000028">
    <property type="protein sequence ID" value="MFD0975438.1"/>
    <property type="molecule type" value="Genomic_DNA"/>
</dbReference>
<organism evidence="2 3">
    <name type="scientific">Salinimicrobium gaetbulicola</name>
    <dbReference type="NCBI Taxonomy" id="999702"/>
    <lineage>
        <taxon>Bacteria</taxon>
        <taxon>Pseudomonadati</taxon>
        <taxon>Bacteroidota</taxon>
        <taxon>Flavobacteriia</taxon>
        <taxon>Flavobacteriales</taxon>
        <taxon>Flavobacteriaceae</taxon>
        <taxon>Salinimicrobium</taxon>
    </lineage>
</organism>
<reference evidence="3" key="1">
    <citation type="journal article" date="2019" name="Int. J. Syst. Evol. Microbiol.">
        <title>The Global Catalogue of Microorganisms (GCM) 10K type strain sequencing project: providing services to taxonomists for standard genome sequencing and annotation.</title>
        <authorList>
            <consortium name="The Broad Institute Genomics Platform"/>
            <consortium name="The Broad Institute Genome Sequencing Center for Infectious Disease"/>
            <person name="Wu L."/>
            <person name="Ma J."/>
        </authorList>
    </citation>
    <scope>NUCLEOTIDE SEQUENCE [LARGE SCALE GENOMIC DNA]</scope>
    <source>
        <strain evidence="3">CCUG 60898</strain>
    </source>
</reference>
<evidence type="ECO:0000256" key="1">
    <source>
        <dbReference type="SAM" id="Phobius"/>
    </source>
</evidence>
<gene>
    <name evidence="2" type="ORF">ACFQ1G_01420</name>
</gene>
<evidence type="ECO:0000313" key="2">
    <source>
        <dbReference type="EMBL" id="MFD0975438.1"/>
    </source>
</evidence>
<keyword evidence="3" id="KW-1185">Reference proteome</keyword>
<feature type="transmembrane region" description="Helical" evidence="1">
    <location>
        <begin position="130"/>
        <end position="147"/>
    </location>
</feature>
<name>A0ABW3ICM3_9FLAO</name>
<keyword evidence="1" id="KW-0812">Transmembrane</keyword>